<evidence type="ECO:0000256" key="1">
    <source>
        <dbReference type="SAM" id="MobiDB-lite"/>
    </source>
</evidence>
<proteinExistence type="predicted"/>
<evidence type="ECO:0000313" key="3">
    <source>
        <dbReference type="WBParaSite" id="scaffold2347_cov190.g4706"/>
    </source>
</evidence>
<organism evidence="2 3">
    <name type="scientific">Meloidogyne javanica</name>
    <name type="common">Root-knot nematode worm</name>
    <dbReference type="NCBI Taxonomy" id="6303"/>
    <lineage>
        <taxon>Eukaryota</taxon>
        <taxon>Metazoa</taxon>
        <taxon>Ecdysozoa</taxon>
        <taxon>Nematoda</taxon>
        <taxon>Chromadorea</taxon>
        <taxon>Rhabditida</taxon>
        <taxon>Tylenchina</taxon>
        <taxon>Tylenchomorpha</taxon>
        <taxon>Tylenchoidea</taxon>
        <taxon>Meloidogynidae</taxon>
        <taxon>Meloidogyninae</taxon>
        <taxon>Meloidogyne</taxon>
        <taxon>Meloidogyne incognita group</taxon>
    </lineage>
</organism>
<accession>A0A915LYQ0</accession>
<reference evidence="3" key="1">
    <citation type="submission" date="2022-11" db="UniProtKB">
        <authorList>
            <consortium name="WormBaseParasite"/>
        </authorList>
    </citation>
    <scope>IDENTIFICATION</scope>
</reference>
<evidence type="ECO:0000313" key="2">
    <source>
        <dbReference type="Proteomes" id="UP000887561"/>
    </source>
</evidence>
<feature type="region of interest" description="Disordered" evidence="1">
    <location>
        <begin position="292"/>
        <end position="326"/>
    </location>
</feature>
<feature type="region of interest" description="Disordered" evidence="1">
    <location>
        <begin position="476"/>
        <end position="544"/>
    </location>
</feature>
<dbReference type="Proteomes" id="UP000887561">
    <property type="component" value="Unplaced"/>
</dbReference>
<dbReference type="WBParaSite" id="scaffold2347_cov190.g4706">
    <property type="protein sequence ID" value="scaffold2347_cov190.g4706"/>
    <property type="gene ID" value="scaffold2347_cov190.g4706"/>
</dbReference>
<dbReference type="AlphaFoldDB" id="A0A915LYQ0"/>
<name>A0A915LYQ0_MELJA</name>
<protein>
    <submittedName>
        <fullName evidence="3">Uncharacterized protein</fullName>
    </submittedName>
</protein>
<sequence>MSVFVKVSWRDEVENVGNYYPHLSNRQTGRFNLQLSSNTSGNTLDAQTDVYDTHHFLQAETADEGSGHNYKLYISINGHSVRYYLLFYFLIFIWESSNPCFINIIEANSIIYVFVRKDVKTKFVKVTKQQDPTNFDAFIELFKRPVRVMQFNWKDPKVSDIKKNVIIRCKGGLESDFVVMLNKIINGDEQEDEYQSPYFRSNVCPDDKYLLMIFEDGIQQEIKCGKAIHSSPELNFYQIVFNDQTKKFECKLIGTEHQVAQEYFNPIDFSHVNVDLYMEQYFIEQDAIDDVDDLDPQQRRRSSQRGQKRKGIVPKQSKLTNNPQQPIIIPDVHQIGQNELSQRMLQFMQLLPRGLPQAQHSHQFFTQNPTGICIMDGPQVHHFLHDVPSHRPTGTIVPNPQERGKLPSIQETTEDELTYNSYMDFLQSDYGPDIHLGFQRFMQERGKELLGTFLHAYLNSGSENLGTRVYREDVVRSGQHQQIGKSSTNPQAGLNLDQTLGHPSGHPFINPHHGPTQHSQQQQGGSTHTEQLHYQGQYPSEGSD</sequence>
<keyword evidence="2" id="KW-1185">Reference proteome</keyword>
<feature type="compositionally biased region" description="Basic residues" evidence="1">
    <location>
        <begin position="299"/>
        <end position="312"/>
    </location>
</feature>
<feature type="compositionally biased region" description="Low complexity" evidence="1">
    <location>
        <begin position="511"/>
        <end position="529"/>
    </location>
</feature>
<feature type="compositionally biased region" description="Polar residues" evidence="1">
    <location>
        <begin position="532"/>
        <end position="544"/>
    </location>
</feature>
<feature type="compositionally biased region" description="Polar residues" evidence="1">
    <location>
        <begin position="478"/>
        <end position="498"/>
    </location>
</feature>